<keyword evidence="5" id="KW-1185">Reference proteome</keyword>
<feature type="domain" description="STAS" evidence="3">
    <location>
        <begin position="7"/>
        <end position="115"/>
    </location>
</feature>
<dbReference type="Gene3D" id="3.30.750.24">
    <property type="entry name" value="STAS domain"/>
    <property type="match status" value="1"/>
</dbReference>
<dbReference type="AlphaFoldDB" id="A0A7I7KR88"/>
<dbReference type="CDD" id="cd07043">
    <property type="entry name" value="STAS_anti-anti-sigma_factors"/>
    <property type="match status" value="1"/>
</dbReference>
<dbReference type="InterPro" id="IPR003658">
    <property type="entry name" value="Anti-sigma_ant"/>
</dbReference>
<dbReference type="PROSITE" id="PS50801">
    <property type="entry name" value="STAS"/>
    <property type="match status" value="1"/>
</dbReference>
<dbReference type="NCBIfam" id="TIGR00377">
    <property type="entry name" value="ant_ant_sig"/>
    <property type="match status" value="1"/>
</dbReference>
<evidence type="ECO:0000313" key="5">
    <source>
        <dbReference type="Proteomes" id="UP000465866"/>
    </source>
</evidence>
<dbReference type="PANTHER" id="PTHR33495">
    <property type="entry name" value="ANTI-SIGMA FACTOR ANTAGONIST TM_1081-RELATED-RELATED"/>
    <property type="match status" value="1"/>
</dbReference>
<reference evidence="4 5" key="1">
    <citation type="journal article" date="2019" name="Emerg. Microbes Infect.">
        <title>Comprehensive subspecies identification of 175 nontuberculous mycobacteria species based on 7547 genomic profiles.</title>
        <authorList>
            <person name="Matsumoto Y."/>
            <person name="Kinjo T."/>
            <person name="Motooka D."/>
            <person name="Nabeya D."/>
            <person name="Jung N."/>
            <person name="Uechi K."/>
            <person name="Horii T."/>
            <person name="Iida T."/>
            <person name="Fujita J."/>
            <person name="Nakamura S."/>
        </authorList>
    </citation>
    <scope>NUCLEOTIDE SEQUENCE [LARGE SCALE GENOMIC DNA]</scope>
    <source>
        <strain evidence="4 5">JCM 12404</strain>
    </source>
</reference>
<dbReference type="KEGG" id="mcoo:MCOO_02890"/>
<sequence length="135" mass="14364">MLVEDPIQASIEDHDGVAVLSVRGDIDMGSASAFKSAIAEALAKNPAALVIDLLGVEFFGSIGVSVLLQAHKRVNDDARFAVIADRPVIAQLTRLLRLDEVFALHETLAEALNALEIPPRGKRRAAGAAERNDDA</sequence>
<evidence type="ECO:0000313" key="4">
    <source>
        <dbReference type="EMBL" id="BBX44274.1"/>
    </source>
</evidence>
<dbReference type="Proteomes" id="UP000465866">
    <property type="component" value="Chromosome"/>
</dbReference>
<evidence type="ECO:0000256" key="1">
    <source>
        <dbReference type="ARBA" id="ARBA00009013"/>
    </source>
</evidence>
<proteinExistence type="inferred from homology"/>
<dbReference type="EMBL" id="AP022569">
    <property type="protein sequence ID" value="BBX44274.1"/>
    <property type="molecule type" value="Genomic_DNA"/>
</dbReference>
<gene>
    <name evidence="4" type="ORF">MCOO_02890</name>
</gene>
<dbReference type="GO" id="GO:0043856">
    <property type="term" value="F:anti-sigma factor antagonist activity"/>
    <property type="evidence" value="ECO:0007669"/>
    <property type="project" value="InterPro"/>
</dbReference>
<dbReference type="InterPro" id="IPR002645">
    <property type="entry name" value="STAS_dom"/>
</dbReference>
<protein>
    <recommendedName>
        <fullName evidence="2">Anti-sigma factor antagonist</fullName>
    </recommendedName>
</protein>
<evidence type="ECO:0000256" key="2">
    <source>
        <dbReference type="RuleBase" id="RU003749"/>
    </source>
</evidence>
<comment type="similarity">
    <text evidence="1 2">Belongs to the anti-sigma-factor antagonist family.</text>
</comment>
<dbReference type="Pfam" id="PF01740">
    <property type="entry name" value="STAS"/>
    <property type="match status" value="1"/>
</dbReference>
<evidence type="ECO:0000259" key="3">
    <source>
        <dbReference type="PROSITE" id="PS50801"/>
    </source>
</evidence>
<organism evidence="4 5">
    <name type="scientific">Mycobacterium cookii</name>
    <dbReference type="NCBI Taxonomy" id="1775"/>
    <lineage>
        <taxon>Bacteria</taxon>
        <taxon>Bacillati</taxon>
        <taxon>Actinomycetota</taxon>
        <taxon>Actinomycetes</taxon>
        <taxon>Mycobacteriales</taxon>
        <taxon>Mycobacteriaceae</taxon>
        <taxon>Mycobacterium</taxon>
    </lineage>
</organism>
<name>A0A7I7KR88_9MYCO</name>
<dbReference type="SUPFAM" id="SSF52091">
    <property type="entry name" value="SpoIIaa-like"/>
    <property type="match status" value="1"/>
</dbReference>
<dbReference type="PANTHER" id="PTHR33495:SF13">
    <property type="entry name" value="ANTI-SIGMA-F FACTOR ANTAGONIST RSFB"/>
    <property type="match status" value="1"/>
</dbReference>
<dbReference type="InterPro" id="IPR036513">
    <property type="entry name" value="STAS_dom_sf"/>
</dbReference>
<accession>A0A7I7KR88</accession>